<name>N1UZX7_9MICC</name>
<gene>
    <name evidence="2" type="ORF">D477_008613</name>
</gene>
<keyword evidence="1" id="KW-0812">Transmembrane</keyword>
<keyword evidence="1" id="KW-0472">Membrane</keyword>
<evidence type="ECO:0000256" key="1">
    <source>
        <dbReference type="SAM" id="Phobius"/>
    </source>
</evidence>
<evidence type="ECO:0000313" key="2">
    <source>
        <dbReference type="EMBL" id="EMY34620.1"/>
    </source>
</evidence>
<feature type="transmembrane region" description="Helical" evidence="1">
    <location>
        <begin position="70"/>
        <end position="89"/>
    </location>
</feature>
<dbReference type="OrthoDB" id="3830734at2"/>
<dbReference type="EMBL" id="ANPE02000106">
    <property type="protein sequence ID" value="EMY34620.1"/>
    <property type="molecule type" value="Genomic_DNA"/>
</dbReference>
<evidence type="ECO:0000313" key="3">
    <source>
        <dbReference type="Proteomes" id="UP000010729"/>
    </source>
</evidence>
<keyword evidence="1" id="KW-1133">Transmembrane helix</keyword>
<protein>
    <submittedName>
        <fullName evidence="2">Uncharacterized protein</fullName>
    </submittedName>
</protein>
<keyword evidence="3" id="KW-1185">Reference proteome</keyword>
<proteinExistence type="predicted"/>
<reference evidence="2 3" key="1">
    <citation type="journal article" date="2013" name="Genome Announc.">
        <title>Draft Genome Sequence of Arthrobacter crystallopoietes Strain BAB-32, Revealing Genes for Bioremediation.</title>
        <authorList>
            <person name="Joshi M.N."/>
            <person name="Pandit A.S."/>
            <person name="Sharma A."/>
            <person name="Pandya R.V."/>
            <person name="Desai S.M."/>
            <person name="Saxena A.K."/>
            <person name="Bagatharia S.B."/>
        </authorList>
    </citation>
    <scope>NUCLEOTIDE SEQUENCE [LARGE SCALE GENOMIC DNA]</scope>
    <source>
        <strain evidence="2 3">BAB-32</strain>
    </source>
</reference>
<dbReference type="AlphaFoldDB" id="N1UZX7"/>
<comment type="caution">
    <text evidence="2">The sequence shown here is derived from an EMBL/GenBank/DDBJ whole genome shotgun (WGS) entry which is preliminary data.</text>
</comment>
<sequence>MRFHPFPLTDMPWPLMAALVAVGLPRTVLADLDIVAPESGLLYYVLALVPFAAWLAVAIVRDTRRPVRDFLVLGVLYGLSLILAHQLLWNAPGAAHSIPQGAVDFASGFEPGAQQFFLRGYTALIGLGIGIGTGLVAAVLAFIAHRVRIVRRLGRQS</sequence>
<dbReference type="Proteomes" id="UP000010729">
    <property type="component" value="Unassembled WGS sequence"/>
</dbReference>
<feature type="transmembrane region" description="Helical" evidence="1">
    <location>
        <begin position="121"/>
        <end position="143"/>
    </location>
</feature>
<feature type="transmembrane region" description="Helical" evidence="1">
    <location>
        <begin position="40"/>
        <end position="58"/>
    </location>
</feature>
<accession>N1UZX7</accession>
<organism evidence="2 3">
    <name type="scientific">Arthrobacter crystallopoietes BAB-32</name>
    <dbReference type="NCBI Taxonomy" id="1246476"/>
    <lineage>
        <taxon>Bacteria</taxon>
        <taxon>Bacillati</taxon>
        <taxon>Actinomycetota</taxon>
        <taxon>Actinomycetes</taxon>
        <taxon>Micrococcales</taxon>
        <taxon>Micrococcaceae</taxon>
        <taxon>Crystallibacter</taxon>
    </lineage>
</organism>